<dbReference type="EMBL" id="NBSK02000006">
    <property type="protein sequence ID" value="KAJ0200647.1"/>
    <property type="molecule type" value="Genomic_DNA"/>
</dbReference>
<gene>
    <name evidence="2" type="ORF">LSAT_V11C600328590</name>
</gene>
<reference evidence="2 3" key="1">
    <citation type="journal article" date="2017" name="Nat. Commun.">
        <title>Genome assembly with in vitro proximity ligation data and whole-genome triplication in lettuce.</title>
        <authorList>
            <person name="Reyes-Chin-Wo S."/>
            <person name="Wang Z."/>
            <person name="Yang X."/>
            <person name="Kozik A."/>
            <person name="Arikit S."/>
            <person name="Song C."/>
            <person name="Xia L."/>
            <person name="Froenicke L."/>
            <person name="Lavelle D.O."/>
            <person name="Truco M.J."/>
            <person name="Xia R."/>
            <person name="Zhu S."/>
            <person name="Xu C."/>
            <person name="Xu H."/>
            <person name="Xu X."/>
            <person name="Cox K."/>
            <person name="Korf I."/>
            <person name="Meyers B.C."/>
            <person name="Michelmore R.W."/>
        </authorList>
    </citation>
    <scope>NUCLEOTIDE SEQUENCE [LARGE SCALE GENOMIC DNA]</scope>
    <source>
        <strain evidence="3">cv. Salinas</strain>
        <tissue evidence="2">Seedlings</tissue>
    </source>
</reference>
<dbReference type="PANTHER" id="PTHR22930">
    <property type="match status" value="1"/>
</dbReference>
<dbReference type="InterPro" id="IPR058353">
    <property type="entry name" value="DUF8040"/>
</dbReference>
<protein>
    <recommendedName>
        <fullName evidence="1">DUF8040 domain-containing protein</fullName>
    </recommendedName>
</protein>
<evidence type="ECO:0000313" key="2">
    <source>
        <dbReference type="EMBL" id="KAJ0200647.1"/>
    </source>
</evidence>
<organism evidence="2 3">
    <name type="scientific">Lactuca sativa</name>
    <name type="common">Garden lettuce</name>
    <dbReference type="NCBI Taxonomy" id="4236"/>
    <lineage>
        <taxon>Eukaryota</taxon>
        <taxon>Viridiplantae</taxon>
        <taxon>Streptophyta</taxon>
        <taxon>Embryophyta</taxon>
        <taxon>Tracheophyta</taxon>
        <taxon>Spermatophyta</taxon>
        <taxon>Magnoliopsida</taxon>
        <taxon>eudicotyledons</taxon>
        <taxon>Gunneridae</taxon>
        <taxon>Pentapetalae</taxon>
        <taxon>asterids</taxon>
        <taxon>campanulids</taxon>
        <taxon>Asterales</taxon>
        <taxon>Asteraceae</taxon>
        <taxon>Cichorioideae</taxon>
        <taxon>Cichorieae</taxon>
        <taxon>Lactucinae</taxon>
        <taxon>Lactuca</taxon>
    </lineage>
</organism>
<sequence>MSLMHPNVFLQLAKELELQYGLESSVKMLVVEKLGIFLYTLALGVSNRDVGERFQRLGDTISRAFHEVLEAITPRGKRFKGLARDIIQPKDPTFQFIPSQIKNNKRYMPYFKRHASLKLNNCVTLVEKGYLLNVMATCDFDMCFTFASVGWEGSAHDTRVFLHAINTPSMNFPKPPEEHPDCIPIDELRDVRGSDTSSEEFYEGSNNMKRVRNDIATLIWNAWRR</sequence>
<dbReference type="PANTHER" id="PTHR22930:SF228">
    <property type="entry name" value="PROTEIN ALP1-LIKE"/>
    <property type="match status" value="1"/>
</dbReference>
<accession>A0A9R1V5M5</accession>
<keyword evidence="3" id="KW-1185">Reference proteome</keyword>
<proteinExistence type="predicted"/>
<evidence type="ECO:0000259" key="1">
    <source>
        <dbReference type="Pfam" id="PF26138"/>
    </source>
</evidence>
<dbReference type="InterPro" id="IPR045249">
    <property type="entry name" value="HARBI1-like"/>
</dbReference>
<dbReference type="AlphaFoldDB" id="A0A9R1V5M5"/>
<evidence type="ECO:0000313" key="3">
    <source>
        <dbReference type="Proteomes" id="UP000235145"/>
    </source>
</evidence>
<comment type="caution">
    <text evidence="2">The sequence shown here is derived from an EMBL/GenBank/DDBJ whole genome shotgun (WGS) entry which is preliminary data.</text>
</comment>
<name>A0A9R1V5M5_LACSA</name>
<dbReference type="Proteomes" id="UP000235145">
    <property type="component" value="Unassembled WGS sequence"/>
</dbReference>
<feature type="domain" description="DUF8040" evidence="1">
    <location>
        <begin position="4"/>
        <end position="73"/>
    </location>
</feature>
<dbReference type="Pfam" id="PF26138">
    <property type="entry name" value="DUF8040"/>
    <property type="match status" value="1"/>
</dbReference>